<keyword evidence="3" id="KW-1185">Reference proteome</keyword>
<dbReference type="InterPro" id="IPR010730">
    <property type="entry name" value="HET"/>
</dbReference>
<dbReference type="RefSeq" id="XP_064658088.1">
    <property type="nucleotide sequence ID" value="XM_064803173.1"/>
</dbReference>
<accession>A0AAV9P9G6</accession>
<organism evidence="2 3">
    <name type="scientific">Saxophila tyrrhenica</name>
    <dbReference type="NCBI Taxonomy" id="1690608"/>
    <lineage>
        <taxon>Eukaryota</taxon>
        <taxon>Fungi</taxon>
        <taxon>Dikarya</taxon>
        <taxon>Ascomycota</taxon>
        <taxon>Pezizomycotina</taxon>
        <taxon>Dothideomycetes</taxon>
        <taxon>Dothideomycetidae</taxon>
        <taxon>Mycosphaerellales</taxon>
        <taxon>Extremaceae</taxon>
        <taxon>Saxophila</taxon>
    </lineage>
</organism>
<dbReference type="InterPro" id="IPR052895">
    <property type="entry name" value="HetReg/Transcr_Mod"/>
</dbReference>
<evidence type="ECO:0000313" key="3">
    <source>
        <dbReference type="Proteomes" id="UP001337655"/>
    </source>
</evidence>
<evidence type="ECO:0000259" key="1">
    <source>
        <dbReference type="Pfam" id="PF06985"/>
    </source>
</evidence>
<name>A0AAV9P9G6_9PEZI</name>
<dbReference type="Proteomes" id="UP001337655">
    <property type="component" value="Unassembled WGS sequence"/>
</dbReference>
<dbReference type="EMBL" id="JAVRRT010000009">
    <property type="protein sequence ID" value="KAK5168622.1"/>
    <property type="molecule type" value="Genomic_DNA"/>
</dbReference>
<sequence length="616" mass="70277">MSSPHPTHLPSLATRPHFCPQIHFFVFKKTVQRMALPITSYSRRLAHDEIRVLLLEPSSDRTADIRCDLVVRAVDASSPAYEALSYTWGPPYLAEEDDGAALTGYTEEVRHISLCGIRQPVGSNLSDCLKRLRFPRSTRVLWVDALCINQQDDEERSHQVSIMSKVYRNRSRVAIWLGEDSPIHEAEVMMPFFRSIFEPSSELEKFETNLPYRKGAEDCQWIDQRFQRLLTDIPGVPTVREITSYANSTNWTDINGAPVCFHKDDRGFERSPIATYFWQCFFHMCTQTCFRRRWVLQELCLASRAEVLCGDFHMEWHQFTAAHYLTHDLLRDMGSGLPLWEFIDPPALRPYRPSDVEKRREGFPREFRTYETPDMGPGMALLSQMRTFHDAMCQDPRDCIYSLMAFDDRQTVQPDYSLTPQQLWTQFYRVLISEGHLSCLLTEASRQISSQQSALSNDNRRRLRFPALPSWLLDFAAVDTMDSFEHLHLACGKAQVSTARIHEPDRLDCTLQCIGQVVLRTAWALLGPEISAATLNAVSKAGPSPIGGQYSFSFTAPQAIEVIGGHNFALHSGDYICLWLAGGYTSCIALRRVHGKENMTTDALQEDVYRIIGQAA</sequence>
<dbReference type="PANTHER" id="PTHR24148">
    <property type="entry name" value="ANKYRIN REPEAT DOMAIN-CONTAINING PROTEIN 39 HOMOLOG-RELATED"/>
    <property type="match status" value="1"/>
</dbReference>
<dbReference type="GeneID" id="89927271"/>
<feature type="domain" description="Heterokaryon incompatibility" evidence="1">
    <location>
        <begin position="81"/>
        <end position="298"/>
    </location>
</feature>
<reference evidence="2 3" key="1">
    <citation type="submission" date="2023-08" db="EMBL/GenBank/DDBJ databases">
        <title>Black Yeasts Isolated from many extreme environments.</title>
        <authorList>
            <person name="Coleine C."/>
            <person name="Stajich J.E."/>
            <person name="Selbmann L."/>
        </authorList>
    </citation>
    <scope>NUCLEOTIDE SEQUENCE [LARGE SCALE GENOMIC DNA]</scope>
    <source>
        <strain evidence="2 3">CCFEE 5935</strain>
    </source>
</reference>
<comment type="caution">
    <text evidence="2">The sequence shown here is derived from an EMBL/GenBank/DDBJ whole genome shotgun (WGS) entry which is preliminary data.</text>
</comment>
<proteinExistence type="predicted"/>
<dbReference type="AlphaFoldDB" id="A0AAV9P9G6"/>
<evidence type="ECO:0000313" key="2">
    <source>
        <dbReference type="EMBL" id="KAK5168622.1"/>
    </source>
</evidence>
<dbReference type="PANTHER" id="PTHR24148:SF64">
    <property type="entry name" value="HETEROKARYON INCOMPATIBILITY DOMAIN-CONTAINING PROTEIN"/>
    <property type="match status" value="1"/>
</dbReference>
<dbReference type="Pfam" id="PF06985">
    <property type="entry name" value="HET"/>
    <property type="match status" value="1"/>
</dbReference>
<protein>
    <recommendedName>
        <fullName evidence="1">Heterokaryon incompatibility domain-containing protein</fullName>
    </recommendedName>
</protein>
<gene>
    <name evidence="2" type="ORF">LTR77_005931</name>
</gene>